<evidence type="ECO:0000256" key="9">
    <source>
        <dbReference type="ARBA" id="ARBA00022786"/>
    </source>
</evidence>
<keyword evidence="5" id="KW-0808">Transferase</keyword>
<feature type="compositionally biased region" description="Pro residues" evidence="15">
    <location>
        <begin position="34"/>
        <end position="47"/>
    </location>
</feature>
<comment type="catalytic activity">
    <reaction evidence="1">
        <text>S-ubiquitinyl-[E2 ubiquitin-conjugating enzyme]-L-cysteine + [acceptor protein]-L-lysine = [E2 ubiquitin-conjugating enzyme]-L-cysteine + N(6)-ubiquitinyl-[acceptor protein]-L-lysine.</text>
        <dbReference type="EC" id="2.3.2.27"/>
    </reaction>
</comment>
<evidence type="ECO:0000256" key="5">
    <source>
        <dbReference type="ARBA" id="ARBA00022679"/>
    </source>
</evidence>
<sequence>MKPHNRKLQVPYNDAPFEIPTTTTLQSSNTATLSPPPVKEPTTIPPPTTSLQQQFYIHTGFDSSMALTILVLLIALFFMGFFSIYIRKFSNADPESSEGFSNSSSRQRSRGPLQSANTYNRPSRTSAGSRTRGLDPQVVKSLPVYSYYHGDVKYQIECAICLGEFEEKESVKMIPTCQHVFHLECIDMWLQMHVTCPVCRGTQFFYDKGGGSSGVVVVRGRVDQGASQPEARSVVEREVETLGVQLGKSILVLCRVDLPSTPVMFYA</sequence>
<feature type="compositionally biased region" description="Low complexity" evidence="15">
    <location>
        <begin position="21"/>
        <end position="33"/>
    </location>
</feature>
<dbReference type="InterPro" id="IPR001841">
    <property type="entry name" value="Znf_RING"/>
</dbReference>
<keyword evidence="8 14" id="KW-0863">Zinc-finger</keyword>
<keyword evidence="11 16" id="KW-1133">Transmembrane helix</keyword>
<dbReference type="SMART" id="SM00184">
    <property type="entry name" value="RING"/>
    <property type="match status" value="1"/>
</dbReference>
<comment type="subcellular location">
    <subcellularLocation>
        <location evidence="2">Membrane</location>
        <topology evidence="2">Single-pass membrane protein</topology>
    </subcellularLocation>
</comment>
<comment type="similarity">
    <text evidence="13">Belongs to the RING-type zinc finger family. ATL subfamily.</text>
</comment>
<dbReference type="Proteomes" id="UP001314170">
    <property type="component" value="Unassembled WGS sequence"/>
</dbReference>
<feature type="domain" description="RING-type" evidence="17">
    <location>
        <begin position="158"/>
        <end position="200"/>
    </location>
</feature>
<keyword evidence="6 16" id="KW-0812">Transmembrane</keyword>
<evidence type="ECO:0000256" key="6">
    <source>
        <dbReference type="ARBA" id="ARBA00022692"/>
    </source>
</evidence>
<comment type="caution">
    <text evidence="18">The sequence shown here is derived from an EMBL/GenBank/DDBJ whole genome shotgun (WGS) entry which is preliminary data.</text>
</comment>
<evidence type="ECO:0000256" key="2">
    <source>
        <dbReference type="ARBA" id="ARBA00004167"/>
    </source>
</evidence>
<dbReference type="Pfam" id="PF13639">
    <property type="entry name" value="zf-RING_2"/>
    <property type="match status" value="1"/>
</dbReference>
<dbReference type="PANTHER" id="PTHR14155">
    <property type="entry name" value="RING FINGER DOMAIN-CONTAINING"/>
    <property type="match status" value="1"/>
</dbReference>
<keyword evidence="9" id="KW-0833">Ubl conjugation pathway</keyword>
<evidence type="ECO:0000259" key="17">
    <source>
        <dbReference type="PROSITE" id="PS50089"/>
    </source>
</evidence>
<name>A0AAV1RE23_9ROSI</name>
<dbReference type="CDD" id="cd16461">
    <property type="entry name" value="RING-H2_EL5-like"/>
    <property type="match status" value="1"/>
</dbReference>
<feature type="compositionally biased region" description="Low complexity" evidence="15">
    <location>
        <begin position="97"/>
        <end position="106"/>
    </location>
</feature>
<feature type="transmembrane region" description="Helical" evidence="16">
    <location>
        <begin position="65"/>
        <end position="86"/>
    </location>
</feature>
<evidence type="ECO:0000256" key="16">
    <source>
        <dbReference type="SAM" id="Phobius"/>
    </source>
</evidence>
<protein>
    <recommendedName>
        <fullName evidence="4">RING-type E3 ubiquitin transferase</fullName>
        <ecNumber evidence="4">2.3.2.27</ecNumber>
    </recommendedName>
</protein>
<evidence type="ECO:0000256" key="13">
    <source>
        <dbReference type="ARBA" id="ARBA00024209"/>
    </source>
</evidence>
<accession>A0AAV1RE23</accession>
<evidence type="ECO:0000256" key="10">
    <source>
        <dbReference type="ARBA" id="ARBA00022833"/>
    </source>
</evidence>
<dbReference type="GO" id="GO:0016020">
    <property type="term" value="C:membrane"/>
    <property type="evidence" value="ECO:0007669"/>
    <property type="project" value="UniProtKB-SubCell"/>
</dbReference>
<keyword evidence="12 16" id="KW-0472">Membrane</keyword>
<evidence type="ECO:0000256" key="7">
    <source>
        <dbReference type="ARBA" id="ARBA00022723"/>
    </source>
</evidence>
<evidence type="ECO:0000256" key="11">
    <source>
        <dbReference type="ARBA" id="ARBA00022989"/>
    </source>
</evidence>
<evidence type="ECO:0000256" key="4">
    <source>
        <dbReference type="ARBA" id="ARBA00012483"/>
    </source>
</evidence>
<dbReference type="InterPro" id="IPR013083">
    <property type="entry name" value="Znf_RING/FYVE/PHD"/>
</dbReference>
<feature type="region of interest" description="Disordered" evidence="15">
    <location>
        <begin position="20"/>
        <end position="47"/>
    </location>
</feature>
<organism evidence="18 19">
    <name type="scientific">Dovyalis caffra</name>
    <dbReference type="NCBI Taxonomy" id="77055"/>
    <lineage>
        <taxon>Eukaryota</taxon>
        <taxon>Viridiplantae</taxon>
        <taxon>Streptophyta</taxon>
        <taxon>Embryophyta</taxon>
        <taxon>Tracheophyta</taxon>
        <taxon>Spermatophyta</taxon>
        <taxon>Magnoliopsida</taxon>
        <taxon>eudicotyledons</taxon>
        <taxon>Gunneridae</taxon>
        <taxon>Pentapetalae</taxon>
        <taxon>rosids</taxon>
        <taxon>fabids</taxon>
        <taxon>Malpighiales</taxon>
        <taxon>Salicaceae</taxon>
        <taxon>Flacourtieae</taxon>
        <taxon>Dovyalis</taxon>
    </lineage>
</organism>
<evidence type="ECO:0000256" key="15">
    <source>
        <dbReference type="SAM" id="MobiDB-lite"/>
    </source>
</evidence>
<feature type="region of interest" description="Disordered" evidence="15">
    <location>
        <begin position="96"/>
        <end position="133"/>
    </location>
</feature>
<dbReference type="EMBL" id="CAWUPB010000913">
    <property type="protein sequence ID" value="CAK7332125.1"/>
    <property type="molecule type" value="Genomic_DNA"/>
</dbReference>
<keyword evidence="10" id="KW-0862">Zinc</keyword>
<dbReference type="EC" id="2.3.2.27" evidence="4"/>
<dbReference type="PANTHER" id="PTHR14155:SF592">
    <property type="entry name" value="RING-H2 FINGER PROTEIN ATL57"/>
    <property type="match status" value="1"/>
</dbReference>
<evidence type="ECO:0000256" key="1">
    <source>
        <dbReference type="ARBA" id="ARBA00000900"/>
    </source>
</evidence>
<evidence type="ECO:0000256" key="8">
    <source>
        <dbReference type="ARBA" id="ARBA00022771"/>
    </source>
</evidence>
<dbReference type="PROSITE" id="PS50089">
    <property type="entry name" value="ZF_RING_2"/>
    <property type="match status" value="1"/>
</dbReference>
<gene>
    <name evidence="18" type="ORF">DCAF_LOCUS8820</name>
</gene>
<dbReference type="GO" id="GO:0008270">
    <property type="term" value="F:zinc ion binding"/>
    <property type="evidence" value="ECO:0007669"/>
    <property type="project" value="UniProtKB-KW"/>
</dbReference>
<dbReference type="InterPro" id="IPR053238">
    <property type="entry name" value="RING-H2_zinc_finger"/>
</dbReference>
<evidence type="ECO:0000256" key="14">
    <source>
        <dbReference type="PROSITE-ProRule" id="PRU00175"/>
    </source>
</evidence>
<keyword evidence="19" id="KW-1185">Reference proteome</keyword>
<evidence type="ECO:0000313" key="18">
    <source>
        <dbReference type="EMBL" id="CAK7332125.1"/>
    </source>
</evidence>
<dbReference type="AlphaFoldDB" id="A0AAV1RE23"/>
<evidence type="ECO:0000313" key="19">
    <source>
        <dbReference type="Proteomes" id="UP001314170"/>
    </source>
</evidence>
<comment type="pathway">
    <text evidence="3">Protein modification; protein ubiquitination.</text>
</comment>
<keyword evidence="7" id="KW-0479">Metal-binding</keyword>
<dbReference type="Gene3D" id="3.30.40.10">
    <property type="entry name" value="Zinc/RING finger domain, C3HC4 (zinc finger)"/>
    <property type="match status" value="1"/>
</dbReference>
<proteinExistence type="inferred from homology"/>
<dbReference type="GO" id="GO:0061630">
    <property type="term" value="F:ubiquitin protein ligase activity"/>
    <property type="evidence" value="ECO:0007669"/>
    <property type="project" value="UniProtKB-EC"/>
</dbReference>
<dbReference type="SUPFAM" id="SSF57850">
    <property type="entry name" value="RING/U-box"/>
    <property type="match status" value="1"/>
</dbReference>
<reference evidence="18 19" key="1">
    <citation type="submission" date="2024-01" db="EMBL/GenBank/DDBJ databases">
        <authorList>
            <person name="Waweru B."/>
        </authorList>
    </citation>
    <scope>NUCLEOTIDE SEQUENCE [LARGE SCALE GENOMIC DNA]</scope>
</reference>
<dbReference type="FunFam" id="3.30.40.10:FF:000187">
    <property type="entry name" value="E3 ubiquitin-protein ligase ATL6"/>
    <property type="match status" value="1"/>
</dbReference>
<feature type="compositionally biased region" description="Polar residues" evidence="15">
    <location>
        <begin position="112"/>
        <end position="129"/>
    </location>
</feature>
<evidence type="ECO:0000256" key="12">
    <source>
        <dbReference type="ARBA" id="ARBA00023136"/>
    </source>
</evidence>
<evidence type="ECO:0000256" key="3">
    <source>
        <dbReference type="ARBA" id="ARBA00004906"/>
    </source>
</evidence>